<reference evidence="1 2" key="1">
    <citation type="submission" date="2024-10" db="EMBL/GenBank/DDBJ databases">
        <title>The Natural Products Discovery Center: Release of the First 8490 Sequenced Strains for Exploring Actinobacteria Biosynthetic Diversity.</title>
        <authorList>
            <person name="Kalkreuter E."/>
            <person name="Kautsar S.A."/>
            <person name="Yang D."/>
            <person name="Bader C.D."/>
            <person name="Teijaro C.N."/>
            <person name="Fluegel L."/>
            <person name="Davis C.M."/>
            <person name="Simpson J.R."/>
            <person name="Lauterbach L."/>
            <person name="Steele A.D."/>
            <person name="Gui C."/>
            <person name="Meng S."/>
            <person name="Li G."/>
            <person name="Viehrig K."/>
            <person name="Ye F."/>
            <person name="Su P."/>
            <person name="Kiefer A.F."/>
            <person name="Nichols A."/>
            <person name="Cepeda A.J."/>
            <person name="Yan W."/>
            <person name="Fan B."/>
            <person name="Jiang Y."/>
            <person name="Adhikari A."/>
            <person name="Zheng C.-J."/>
            <person name="Schuster L."/>
            <person name="Cowan T.M."/>
            <person name="Smanski M.J."/>
            <person name="Chevrette M.G."/>
            <person name="De Carvalho L.P.S."/>
            <person name="Shen B."/>
        </authorList>
    </citation>
    <scope>NUCLEOTIDE SEQUENCE [LARGE SCALE GENOMIC DNA]</scope>
    <source>
        <strain evidence="1 2">NPDC000087</strain>
    </source>
</reference>
<gene>
    <name evidence="1" type="ORF">ACFY35_05245</name>
</gene>
<dbReference type="PROSITE" id="PS51257">
    <property type="entry name" value="PROKAR_LIPOPROTEIN"/>
    <property type="match status" value="1"/>
</dbReference>
<proteinExistence type="predicted"/>
<sequence length="406" mass="42115">MRAKRYLAGATAGVAVLAVIAGCAGQIKQLEPKLQLRSAAQHLGEQKQAGFTLKLTGSADDLIAAAKKDDPDFSDDDAATMKKLFNSSFTVAYDQAGEGTDDDRALLAATIDGVTGTEIRVVDQTLYAKAPVNDLVTKFGGSTADIDDIRRQATAEDKALGAFFDGGWVSLDVKDVQKTSGLPAADATNPKAAAEVKKSAQNLFDNAQIARDPKDDKHLIVTTSTTKAYSELKRLVTAVGGEEAKGFEDSIPEAPKDRPIVVDLWIDQDKLTAAEINILQFVDGATGRVAVRLEVTSGSPIDAPQGATKIDPKLLQSLTSAGANGAGEDVVTAAQSLGYDTLSLADENGGTPASHLKEAVADFAGSGVKARIVRSGVAEVTLNGDMACLKLPATTTGGPKVTAGAC</sequence>
<dbReference type="Proteomes" id="UP001602245">
    <property type="component" value="Unassembled WGS sequence"/>
</dbReference>
<protein>
    <submittedName>
        <fullName evidence="1">Uncharacterized protein</fullName>
    </submittedName>
</protein>
<comment type="caution">
    <text evidence="1">The sequence shown here is derived from an EMBL/GenBank/DDBJ whole genome shotgun (WGS) entry which is preliminary data.</text>
</comment>
<dbReference type="RefSeq" id="WP_020509170.1">
    <property type="nucleotide sequence ID" value="NZ_JBIAZU010000001.1"/>
</dbReference>
<keyword evidence="2" id="KW-1185">Reference proteome</keyword>
<dbReference type="EMBL" id="JBIAZU010000001">
    <property type="protein sequence ID" value="MFF5288821.1"/>
    <property type="molecule type" value="Genomic_DNA"/>
</dbReference>
<accession>A0ABW6W692</accession>
<evidence type="ECO:0000313" key="2">
    <source>
        <dbReference type="Proteomes" id="UP001602245"/>
    </source>
</evidence>
<organism evidence="1 2">
    <name type="scientific">Paractinoplanes globisporus</name>
    <dbReference type="NCBI Taxonomy" id="113565"/>
    <lineage>
        <taxon>Bacteria</taxon>
        <taxon>Bacillati</taxon>
        <taxon>Actinomycetota</taxon>
        <taxon>Actinomycetes</taxon>
        <taxon>Micromonosporales</taxon>
        <taxon>Micromonosporaceae</taxon>
        <taxon>Paractinoplanes</taxon>
    </lineage>
</organism>
<evidence type="ECO:0000313" key="1">
    <source>
        <dbReference type="EMBL" id="MFF5288821.1"/>
    </source>
</evidence>
<name>A0ABW6W692_9ACTN</name>